<evidence type="ECO:0000256" key="1">
    <source>
        <dbReference type="SAM" id="SignalP"/>
    </source>
</evidence>
<keyword evidence="1" id="KW-0732">Signal</keyword>
<evidence type="ECO:0000313" key="2">
    <source>
        <dbReference type="EMBL" id="MCX2564338.1"/>
    </source>
</evidence>
<dbReference type="SUPFAM" id="SSF56542">
    <property type="entry name" value="Substrate-binding domain of HMG-CoA reductase"/>
    <property type="match status" value="1"/>
</dbReference>
<sequence>MKLSSVCKLSALSLVVAMTCSSVSAYADQAPGDVGTPALSDVDLSGFVASADPVEVAGLLNYCTETNYVSYDDGFQVLQSYNKKTNAVPEGQEGNMNYARGTAGQMLVNGKTYSLPMSVVPVREKACKAVLARAKAAL</sequence>
<gene>
    <name evidence="2" type="ORF">OQ497_10250</name>
</gene>
<reference evidence="2 3" key="1">
    <citation type="submission" date="2022-11" db="EMBL/GenBank/DDBJ databases">
        <title>Genome sequencing of Acetobacter type strain.</title>
        <authorList>
            <person name="Heo J."/>
            <person name="Lee D."/>
            <person name="Han B.-H."/>
            <person name="Hong S.-B."/>
            <person name="Kwon S.-W."/>
        </authorList>
    </citation>
    <scope>NUCLEOTIDE SEQUENCE [LARGE SCALE GENOMIC DNA]</scope>
    <source>
        <strain evidence="2 3">KACC 21253</strain>
    </source>
</reference>
<proteinExistence type="predicted"/>
<protein>
    <submittedName>
        <fullName evidence="2">DUF2501 domain-containing protein</fullName>
    </submittedName>
</protein>
<dbReference type="InterPro" id="IPR009029">
    <property type="entry name" value="HMG_CoA_Rdtase_sub-bd_dom_sf"/>
</dbReference>
<dbReference type="Proteomes" id="UP001301152">
    <property type="component" value="Unassembled WGS sequence"/>
</dbReference>
<name>A0ABT3QGC9_9PROT</name>
<organism evidence="2 3">
    <name type="scientific">Acetobacter thailandicus</name>
    <dbReference type="NCBI Taxonomy" id="1502842"/>
    <lineage>
        <taxon>Bacteria</taxon>
        <taxon>Pseudomonadati</taxon>
        <taxon>Pseudomonadota</taxon>
        <taxon>Alphaproteobacteria</taxon>
        <taxon>Acetobacterales</taxon>
        <taxon>Acetobacteraceae</taxon>
        <taxon>Acetobacter</taxon>
    </lineage>
</organism>
<keyword evidence="3" id="KW-1185">Reference proteome</keyword>
<feature type="chain" id="PRO_5045053127" evidence="1">
    <location>
        <begin position="28"/>
        <end position="138"/>
    </location>
</feature>
<evidence type="ECO:0000313" key="3">
    <source>
        <dbReference type="Proteomes" id="UP001301152"/>
    </source>
</evidence>
<comment type="caution">
    <text evidence="2">The sequence shown here is derived from an EMBL/GenBank/DDBJ whole genome shotgun (WGS) entry which is preliminary data.</text>
</comment>
<dbReference type="EMBL" id="JAPIUZ010000005">
    <property type="protein sequence ID" value="MCX2564338.1"/>
    <property type="molecule type" value="Genomic_DNA"/>
</dbReference>
<dbReference type="RefSeq" id="WP_086553676.1">
    <property type="nucleotide sequence ID" value="NZ_JAERKX010000006.1"/>
</dbReference>
<dbReference type="InterPro" id="IPR019637">
    <property type="entry name" value="DUF2501"/>
</dbReference>
<accession>A0ABT3QGC9</accession>
<dbReference type="Pfam" id="PF10696">
    <property type="entry name" value="DUF2501"/>
    <property type="match status" value="1"/>
</dbReference>
<feature type="signal peptide" evidence="1">
    <location>
        <begin position="1"/>
        <end position="27"/>
    </location>
</feature>